<accession>A0ABM7NS00</accession>
<dbReference type="Proteomes" id="UP001321479">
    <property type="component" value="Segment"/>
</dbReference>
<sequence>MNNINPIISKIINADKDTYVIFYVDGCPYCQGALTILRSKNLPYKGYNINNIKGNMPRLLQVLNQFSSNIGFNNQHTTKPMIFLNGQFLGGMTELDKYLATQLVY</sequence>
<keyword evidence="3" id="KW-1185">Reference proteome</keyword>
<dbReference type="PROSITE" id="PS51354">
    <property type="entry name" value="GLUTAREDOXIN_2"/>
    <property type="match status" value="1"/>
</dbReference>
<protein>
    <submittedName>
        <fullName evidence="2">ESV128 type glutaredoxin</fullName>
    </submittedName>
</protein>
<dbReference type="Pfam" id="PF00462">
    <property type="entry name" value="Glutaredoxin"/>
    <property type="match status" value="1"/>
</dbReference>
<dbReference type="GeneID" id="80558143"/>
<dbReference type="SUPFAM" id="SSF52833">
    <property type="entry name" value="Thioredoxin-like"/>
    <property type="match status" value="1"/>
</dbReference>
<dbReference type="CDD" id="cd02066">
    <property type="entry name" value="GRX_family"/>
    <property type="match status" value="1"/>
</dbReference>
<feature type="domain" description="Glutaredoxin" evidence="1">
    <location>
        <begin position="20"/>
        <end position="88"/>
    </location>
</feature>
<organism evidence="2 3">
    <name type="scientific">Cotonvirus japonicus</name>
    <dbReference type="NCBI Taxonomy" id="2811091"/>
    <lineage>
        <taxon>Viruses</taxon>
        <taxon>Varidnaviria</taxon>
        <taxon>Bamfordvirae</taxon>
        <taxon>Nucleocytoviricota</taxon>
        <taxon>Megaviricetes</taxon>
        <taxon>Imitervirales</taxon>
        <taxon>Mimiviridae</taxon>
        <taxon>Megamimivirinae</taxon>
        <taxon>Cotonvirus</taxon>
        <taxon>Cotonvirus japonicum</taxon>
    </lineage>
</organism>
<dbReference type="InterPro" id="IPR011767">
    <property type="entry name" value="GLR_AS"/>
</dbReference>
<dbReference type="RefSeq" id="YP_010841546.1">
    <property type="nucleotide sequence ID" value="NC_079139.1"/>
</dbReference>
<evidence type="ECO:0000313" key="2">
    <source>
        <dbReference type="EMBL" id="BCS82938.1"/>
    </source>
</evidence>
<dbReference type="PROSITE" id="PS00195">
    <property type="entry name" value="GLUTAREDOXIN_1"/>
    <property type="match status" value="1"/>
</dbReference>
<dbReference type="Gene3D" id="3.40.30.10">
    <property type="entry name" value="Glutaredoxin"/>
    <property type="match status" value="1"/>
</dbReference>
<dbReference type="InterPro" id="IPR036249">
    <property type="entry name" value="Thioredoxin-like_sf"/>
</dbReference>
<evidence type="ECO:0000259" key="1">
    <source>
        <dbReference type="Pfam" id="PF00462"/>
    </source>
</evidence>
<evidence type="ECO:0000313" key="3">
    <source>
        <dbReference type="Proteomes" id="UP001321479"/>
    </source>
</evidence>
<name>A0ABM7NS00_9VIRU</name>
<proteinExistence type="predicted"/>
<reference evidence="2 3" key="1">
    <citation type="submission" date="2021-02" db="EMBL/GenBank/DDBJ databases">
        <title>Cotonvirus japonicus, which uses Golgi apparatus of host cells for its virion factory, phylogenetically links tailed tupanvirus and icosahedral mimivirus.</title>
        <authorList>
            <person name="Takahashi H."/>
            <person name="Fukaya S."/>
            <person name="Song C."/>
            <person name="Murata K."/>
            <person name="Takemura M."/>
        </authorList>
    </citation>
    <scope>NUCLEOTIDE SEQUENCE [LARGE SCALE GENOMIC DNA]</scope>
</reference>
<dbReference type="InterPro" id="IPR002109">
    <property type="entry name" value="Glutaredoxin"/>
</dbReference>
<dbReference type="EMBL" id="AP024483">
    <property type="protein sequence ID" value="BCS82938.1"/>
    <property type="molecule type" value="Genomic_DNA"/>
</dbReference>